<proteinExistence type="predicted"/>
<dbReference type="InterPro" id="IPR019117">
    <property type="entry name" value="CRISPR-assoc_protein_Cmr3"/>
</dbReference>
<dbReference type="Gene3D" id="2.60.40.4350">
    <property type="match status" value="1"/>
</dbReference>
<dbReference type="AlphaFoldDB" id="A0A1T4S4Y8"/>
<keyword evidence="2" id="KW-1185">Reference proteome</keyword>
<dbReference type="OrthoDB" id="6162707at2"/>
<sequence length="396" mass="43032">MVTSPSSPLPGNSADDTPIPVWMALRPRDAIQVRDGRTFTAGAGGAARTQRPWPSTVAGALGAAFKAAAGPGTGQAPMPQTVRGPFLGRWESGTARWHLSFPVPADLVPSDLPGSDWLRLLPQDTPALTDLDWDGVRWLHAPEAGTRDEDLWWDGPELRRYLHCEDIDSELQSGLDPVDPPLQSERRKGIALQNRTVRQGHLYESDYLRLRESAQEEWAFLALCELDPDLSPPPPGPVRLGGGGRLADLQVCEGQKGLVLPEPPEHFPDGKVLVYLATPAIWRCASPDGSWRNTWLPPLPKEARLVAAAVNGPEHVASAGRETKEGDEKEYAWLRWAVPAGSVYLLRFTGADPQSAAAEWAHRVHGRALGETNDSDHTGKRLATAGFGLILTGTWT</sequence>
<accession>A0A1T4S4Y8</accession>
<gene>
    <name evidence="1" type="ORF">SAMN02745673_03189</name>
</gene>
<dbReference type="EMBL" id="FUWS01000008">
    <property type="protein sequence ID" value="SKA23207.1"/>
    <property type="molecule type" value="Genomic_DNA"/>
</dbReference>
<evidence type="ECO:0000313" key="2">
    <source>
        <dbReference type="Proteomes" id="UP000190637"/>
    </source>
</evidence>
<name>A0A1T4S4Y8_9ACTN</name>
<evidence type="ECO:0000313" key="1">
    <source>
        <dbReference type="EMBL" id="SKA23207.1"/>
    </source>
</evidence>
<dbReference type="RefSeq" id="WP_078762472.1">
    <property type="nucleotide sequence ID" value="NZ_FUWS01000008.1"/>
</dbReference>
<dbReference type="Gene3D" id="3.30.70.2940">
    <property type="match status" value="1"/>
</dbReference>
<dbReference type="Pfam" id="PF09700">
    <property type="entry name" value="Cas_Cmr3"/>
    <property type="match status" value="1"/>
</dbReference>
<dbReference type="Proteomes" id="UP000190637">
    <property type="component" value="Unassembled WGS sequence"/>
</dbReference>
<reference evidence="1 2" key="1">
    <citation type="submission" date="2017-02" db="EMBL/GenBank/DDBJ databases">
        <authorList>
            <person name="Peterson S.W."/>
        </authorList>
    </citation>
    <scope>NUCLEOTIDE SEQUENCE [LARGE SCALE GENOMIC DNA]</scope>
    <source>
        <strain evidence="1 2">DSM 45154</strain>
    </source>
</reference>
<dbReference type="STRING" id="1122192.SAMN02745673_03189"/>
<protein>
    <submittedName>
        <fullName evidence="1">CRISPR-associated protein, Cmr3 family</fullName>
    </submittedName>
</protein>
<organism evidence="1 2">
    <name type="scientific">Marinactinospora thermotolerans DSM 45154</name>
    <dbReference type="NCBI Taxonomy" id="1122192"/>
    <lineage>
        <taxon>Bacteria</taxon>
        <taxon>Bacillati</taxon>
        <taxon>Actinomycetota</taxon>
        <taxon>Actinomycetes</taxon>
        <taxon>Streptosporangiales</taxon>
        <taxon>Nocardiopsidaceae</taxon>
        <taxon>Marinactinospora</taxon>
    </lineage>
</organism>